<dbReference type="AlphaFoldDB" id="A0A3L6TUM8"/>
<dbReference type="InterPro" id="IPR000719">
    <property type="entry name" value="Prot_kinase_dom"/>
</dbReference>
<proteinExistence type="predicted"/>
<dbReference type="GO" id="GO:0005524">
    <property type="term" value="F:ATP binding"/>
    <property type="evidence" value="ECO:0007669"/>
    <property type="project" value="UniProtKB-UniRule"/>
</dbReference>
<evidence type="ECO:0000256" key="5">
    <source>
        <dbReference type="ARBA" id="ARBA00022840"/>
    </source>
</evidence>
<dbReference type="InterPro" id="IPR011009">
    <property type="entry name" value="Kinase-like_dom_sf"/>
</dbReference>
<dbReference type="InterPro" id="IPR017441">
    <property type="entry name" value="Protein_kinase_ATP_BS"/>
</dbReference>
<dbReference type="Proteomes" id="UP000275267">
    <property type="component" value="Unassembled WGS sequence"/>
</dbReference>
<evidence type="ECO:0000313" key="9">
    <source>
        <dbReference type="EMBL" id="RLN43245.1"/>
    </source>
</evidence>
<keyword evidence="10" id="KW-1185">Reference proteome</keyword>
<feature type="domain" description="Protein kinase" evidence="8">
    <location>
        <begin position="68"/>
        <end position="212"/>
    </location>
</feature>
<dbReference type="Pfam" id="PF07714">
    <property type="entry name" value="PK_Tyr_Ser-Thr"/>
    <property type="match status" value="1"/>
</dbReference>
<dbReference type="PROSITE" id="PS00107">
    <property type="entry name" value="PROTEIN_KINASE_ATP"/>
    <property type="match status" value="1"/>
</dbReference>
<dbReference type="EMBL" id="PQIB02000001">
    <property type="protein sequence ID" value="RLN43245.1"/>
    <property type="molecule type" value="Genomic_DNA"/>
</dbReference>
<evidence type="ECO:0000256" key="6">
    <source>
        <dbReference type="PROSITE-ProRule" id="PRU10141"/>
    </source>
</evidence>
<keyword evidence="5 6" id="KW-0067">ATP-binding</keyword>
<keyword evidence="1" id="KW-0597">Phosphoprotein</keyword>
<evidence type="ECO:0000256" key="7">
    <source>
        <dbReference type="SAM" id="MobiDB-lite"/>
    </source>
</evidence>
<accession>A0A3L6TUM8</accession>
<dbReference type="InterPro" id="IPR052101">
    <property type="entry name" value="Plant_StressResp_Kinase"/>
</dbReference>
<keyword evidence="3 6" id="KW-0547">Nucleotide-binding</keyword>
<organism evidence="9 10">
    <name type="scientific">Panicum miliaceum</name>
    <name type="common">Proso millet</name>
    <name type="synonym">Broomcorn millet</name>
    <dbReference type="NCBI Taxonomy" id="4540"/>
    <lineage>
        <taxon>Eukaryota</taxon>
        <taxon>Viridiplantae</taxon>
        <taxon>Streptophyta</taxon>
        <taxon>Embryophyta</taxon>
        <taxon>Tracheophyta</taxon>
        <taxon>Spermatophyta</taxon>
        <taxon>Magnoliopsida</taxon>
        <taxon>Liliopsida</taxon>
        <taxon>Poales</taxon>
        <taxon>Poaceae</taxon>
        <taxon>PACMAD clade</taxon>
        <taxon>Panicoideae</taxon>
        <taxon>Panicodae</taxon>
        <taxon>Paniceae</taxon>
        <taxon>Panicinae</taxon>
        <taxon>Panicum</taxon>
        <taxon>Panicum sect. Panicum</taxon>
    </lineage>
</organism>
<dbReference type="GO" id="GO:0004672">
    <property type="term" value="F:protein kinase activity"/>
    <property type="evidence" value="ECO:0007669"/>
    <property type="project" value="InterPro"/>
</dbReference>
<dbReference type="SUPFAM" id="SSF56112">
    <property type="entry name" value="Protein kinase-like (PK-like)"/>
    <property type="match status" value="1"/>
</dbReference>
<evidence type="ECO:0000313" key="10">
    <source>
        <dbReference type="Proteomes" id="UP000275267"/>
    </source>
</evidence>
<evidence type="ECO:0000256" key="2">
    <source>
        <dbReference type="ARBA" id="ARBA00022679"/>
    </source>
</evidence>
<name>A0A3L6TUM8_PANMI</name>
<feature type="binding site" evidence="6">
    <location>
        <position position="96"/>
    </location>
    <ligand>
        <name>ATP</name>
        <dbReference type="ChEBI" id="CHEBI:30616"/>
    </ligand>
</feature>
<feature type="region of interest" description="Disordered" evidence="7">
    <location>
        <begin position="1"/>
        <end position="41"/>
    </location>
</feature>
<dbReference type="PROSITE" id="PS50011">
    <property type="entry name" value="PROTEIN_KINASE_DOM"/>
    <property type="match status" value="1"/>
</dbReference>
<dbReference type="Gene3D" id="3.30.200.20">
    <property type="entry name" value="Phosphorylase Kinase, domain 1"/>
    <property type="match status" value="1"/>
</dbReference>
<evidence type="ECO:0000256" key="4">
    <source>
        <dbReference type="ARBA" id="ARBA00022777"/>
    </source>
</evidence>
<keyword evidence="2" id="KW-0808">Transferase</keyword>
<dbReference type="PANTHER" id="PTHR47983:SF13">
    <property type="entry name" value="OS03G0719850 PROTEIN"/>
    <property type="match status" value="1"/>
</dbReference>
<evidence type="ECO:0000259" key="8">
    <source>
        <dbReference type="PROSITE" id="PS50011"/>
    </source>
</evidence>
<dbReference type="OrthoDB" id="1727301at2759"/>
<evidence type="ECO:0000256" key="3">
    <source>
        <dbReference type="ARBA" id="ARBA00022741"/>
    </source>
</evidence>
<dbReference type="PANTHER" id="PTHR47983">
    <property type="entry name" value="PTO-INTERACTING PROTEIN 1-LIKE"/>
    <property type="match status" value="1"/>
</dbReference>
<comment type="caution">
    <text evidence="9">The sequence shown here is derived from an EMBL/GenBank/DDBJ whole genome shotgun (WGS) entry which is preliminary data.</text>
</comment>
<dbReference type="STRING" id="4540.A0A3L6TUM8"/>
<protein>
    <recommendedName>
        <fullName evidence="8">Protein kinase domain-containing protein</fullName>
    </recommendedName>
</protein>
<evidence type="ECO:0000256" key="1">
    <source>
        <dbReference type="ARBA" id="ARBA00022553"/>
    </source>
</evidence>
<gene>
    <name evidence="9" type="ORF">C2845_PM01G30140</name>
</gene>
<keyword evidence="4" id="KW-0418">Kinase</keyword>
<sequence>MWCCSGAEEEPLAAPPAGYPAATPPRAPAQPRGPNMPRAGGGASAAKVLPIDVPAFPLAELNRLTGNFGGRALVGEGSYGRVYRAKLGTGELVAVKMFDNGSSSGQSEAEFCEQLSVVSRLKCEHFTQLLGYCLELNNRIVLYQFATMGSLYDILHGMVKNQAVQNGTKTHLAAVAALCVQYEADFRPNMTIVVKALQPLVNARPGGGGDHQ</sequence>
<dbReference type="InterPro" id="IPR001245">
    <property type="entry name" value="Ser-Thr/Tyr_kinase_cat_dom"/>
</dbReference>
<dbReference type="FunFam" id="3.30.200.20:FF:000411">
    <property type="entry name" value="Pti1 kinase-like protein"/>
    <property type="match status" value="1"/>
</dbReference>
<reference evidence="10" key="1">
    <citation type="journal article" date="2019" name="Nat. Commun.">
        <title>The genome of broomcorn millet.</title>
        <authorList>
            <person name="Zou C."/>
            <person name="Miki D."/>
            <person name="Li D."/>
            <person name="Tang Q."/>
            <person name="Xiao L."/>
            <person name="Rajput S."/>
            <person name="Deng P."/>
            <person name="Jia W."/>
            <person name="Huang R."/>
            <person name="Zhang M."/>
            <person name="Sun Y."/>
            <person name="Hu J."/>
            <person name="Fu X."/>
            <person name="Schnable P.S."/>
            <person name="Li F."/>
            <person name="Zhang H."/>
            <person name="Feng B."/>
            <person name="Zhu X."/>
            <person name="Liu R."/>
            <person name="Schnable J.C."/>
            <person name="Zhu J.-K."/>
            <person name="Zhang H."/>
        </authorList>
    </citation>
    <scope>NUCLEOTIDE SEQUENCE [LARGE SCALE GENOMIC DNA]</scope>
</reference>
<feature type="compositionally biased region" description="Pro residues" evidence="7">
    <location>
        <begin position="13"/>
        <end position="28"/>
    </location>
</feature>